<keyword evidence="1" id="KW-0812">Transmembrane</keyword>
<dbReference type="EMBL" id="QUAK01000081">
    <property type="protein sequence ID" value="RFU85881.1"/>
    <property type="molecule type" value="Genomic_DNA"/>
</dbReference>
<organism evidence="2 3">
    <name type="scientific">Streptomyces triticagri</name>
    <dbReference type="NCBI Taxonomy" id="2293568"/>
    <lineage>
        <taxon>Bacteria</taxon>
        <taxon>Bacillati</taxon>
        <taxon>Actinomycetota</taxon>
        <taxon>Actinomycetes</taxon>
        <taxon>Kitasatosporales</taxon>
        <taxon>Streptomycetaceae</taxon>
        <taxon>Streptomyces</taxon>
    </lineage>
</organism>
<dbReference type="InterPro" id="IPR021215">
    <property type="entry name" value="DUF2752"/>
</dbReference>
<dbReference type="Proteomes" id="UP000263094">
    <property type="component" value="Unassembled WGS sequence"/>
</dbReference>
<keyword evidence="1" id="KW-0472">Membrane</keyword>
<evidence type="ECO:0000313" key="2">
    <source>
        <dbReference type="EMBL" id="RFU85881.1"/>
    </source>
</evidence>
<dbReference type="AlphaFoldDB" id="A0A372M4S6"/>
<gene>
    <name evidence="2" type="ORF">DY218_15160</name>
</gene>
<evidence type="ECO:0000313" key="3">
    <source>
        <dbReference type="Proteomes" id="UP000263094"/>
    </source>
</evidence>
<sequence>MTDVTADPTLAPGRTGAARRLLVPTGVLASVAAAFAFVGAVDPNEPGHYPACPLLQYTGVFCPGCGGLRCAHALVHGDLPAALTANALAVAGFALFAVGWVCWAVAAARGRPLRLDLRSAHLWVAGGVVLAFTVVRNLPFGAWLHP</sequence>
<accession>A0A372M4S6</accession>
<dbReference type="RefSeq" id="WP_128556541.1">
    <property type="nucleotide sequence ID" value="NZ_QUAK01000081.1"/>
</dbReference>
<keyword evidence="1" id="KW-1133">Transmembrane helix</keyword>
<keyword evidence="3" id="KW-1185">Reference proteome</keyword>
<feature type="transmembrane region" description="Helical" evidence="1">
    <location>
        <begin position="87"/>
        <end position="108"/>
    </location>
</feature>
<feature type="transmembrane region" description="Helical" evidence="1">
    <location>
        <begin position="120"/>
        <end position="138"/>
    </location>
</feature>
<comment type="caution">
    <text evidence="2">The sequence shown here is derived from an EMBL/GenBank/DDBJ whole genome shotgun (WGS) entry which is preliminary data.</text>
</comment>
<dbReference type="Pfam" id="PF10825">
    <property type="entry name" value="DUF2752"/>
    <property type="match status" value="1"/>
</dbReference>
<reference evidence="2 3" key="1">
    <citation type="submission" date="2018-08" db="EMBL/GenBank/DDBJ databases">
        <title>Isolation, diversity and antifungal activity of Actinobacteria from wheat.</title>
        <authorList>
            <person name="Han C."/>
        </authorList>
    </citation>
    <scope>NUCLEOTIDE SEQUENCE [LARGE SCALE GENOMIC DNA]</scope>
    <source>
        <strain evidence="2 3">NEAU-YY421</strain>
    </source>
</reference>
<protein>
    <submittedName>
        <fullName evidence="2">DUF2752 domain-containing protein</fullName>
    </submittedName>
</protein>
<dbReference type="OrthoDB" id="5966662at2"/>
<name>A0A372M4S6_9ACTN</name>
<feature type="transmembrane region" description="Helical" evidence="1">
    <location>
        <begin position="21"/>
        <end position="41"/>
    </location>
</feature>
<proteinExistence type="predicted"/>
<evidence type="ECO:0000256" key="1">
    <source>
        <dbReference type="SAM" id="Phobius"/>
    </source>
</evidence>